<accession>A0ACC2UG99</accession>
<dbReference type="Proteomes" id="UP001165960">
    <property type="component" value="Unassembled WGS sequence"/>
</dbReference>
<keyword evidence="2" id="KW-1185">Reference proteome</keyword>
<sequence length="56" mass="6400">MTKDNPYPFGNLPSSYVACQARSNKRPEAVRCNPTRNPLFSRSLVNLHRPRNSNLN</sequence>
<proteinExistence type="predicted"/>
<gene>
    <name evidence="1" type="ORF">DSO57_1009951</name>
</gene>
<reference evidence="1" key="1">
    <citation type="submission" date="2022-04" db="EMBL/GenBank/DDBJ databases">
        <title>Genome of the entomopathogenic fungus Entomophthora muscae.</title>
        <authorList>
            <person name="Elya C."/>
            <person name="Lovett B.R."/>
            <person name="Lee E."/>
            <person name="Macias A.M."/>
            <person name="Hajek A.E."/>
            <person name="De Bivort B.L."/>
            <person name="Kasson M.T."/>
            <person name="De Fine Licht H.H."/>
            <person name="Stajich J.E."/>
        </authorList>
    </citation>
    <scope>NUCLEOTIDE SEQUENCE</scope>
    <source>
        <strain evidence="1">Berkeley</strain>
    </source>
</reference>
<evidence type="ECO:0000313" key="1">
    <source>
        <dbReference type="EMBL" id="KAJ9085843.1"/>
    </source>
</evidence>
<comment type="caution">
    <text evidence="1">The sequence shown here is derived from an EMBL/GenBank/DDBJ whole genome shotgun (WGS) entry which is preliminary data.</text>
</comment>
<dbReference type="EMBL" id="QTSX02000742">
    <property type="protein sequence ID" value="KAJ9085843.1"/>
    <property type="molecule type" value="Genomic_DNA"/>
</dbReference>
<protein>
    <submittedName>
        <fullName evidence="1">Uncharacterized protein</fullName>
    </submittedName>
</protein>
<evidence type="ECO:0000313" key="2">
    <source>
        <dbReference type="Proteomes" id="UP001165960"/>
    </source>
</evidence>
<organism evidence="1 2">
    <name type="scientific">Entomophthora muscae</name>
    <dbReference type="NCBI Taxonomy" id="34485"/>
    <lineage>
        <taxon>Eukaryota</taxon>
        <taxon>Fungi</taxon>
        <taxon>Fungi incertae sedis</taxon>
        <taxon>Zoopagomycota</taxon>
        <taxon>Entomophthoromycotina</taxon>
        <taxon>Entomophthoromycetes</taxon>
        <taxon>Entomophthorales</taxon>
        <taxon>Entomophthoraceae</taxon>
        <taxon>Entomophthora</taxon>
    </lineage>
</organism>
<name>A0ACC2UG99_9FUNG</name>